<feature type="non-terminal residue" evidence="1">
    <location>
        <position position="1"/>
    </location>
</feature>
<dbReference type="Gene3D" id="2.140.10.30">
    <property type="entry name" value="Dipeptidylpeptidase IV, N-terminal domain"/>
    <property type="match status" value="1"/>
</dbReference>
<gene>
    <name evidence="1" type="ORF">METZ01_LOCUS143550</name>
</gene>
<feature type="non-terminal residue" evidence="1">
    <location>
        <position position="115"/>
    </location>
</feature>
<protein>
    <recommendedName>
        <fullName evidence="2">Dipeptidylpeptidase IV N-terminal domain-containing protein</fullName>
    </recommendedName>
</protein>
<proteinExistence type="predicted"/>
<reference evidence="1" key="1">
    <citation type="submission" date="2018-05" db="EMBL/GenBank/DDBJ databases">
        <authorList>
            <person name="Lanie J.A."/>
            <person name="Ng W.-L."/>
            <person name="Kazmierczak K.M."/>
            <person name="Andrzejewski T.M."/>
            <person name="Davidsen T.M."/>
            <person name="Wayne K.J."/>
            <person name="Tettelin H."/>
            <person name="Glass J.I."/>
            <person name="Rusch D."/>
            <person name="Podicherti R."/>
            <person name="Tsui H.-C.T."/>
            <person name="Winkler M.E."/>
        </authorList>
    </citation>
    <scope>NUCLEOTIDE SEQUENCE</scope>
</reference>
<dbReference type="SUPFAM" id="SSF82171">
    <property type="entry name" value="DPP6 N-terminal domain-like"/>
    <property type="match status" value="1"/>
</dbReference>
<organism evidence="1">
    <name type="scientific">marine metagenome</name>
    <dbReference type="NCBI Taxonomy" id="408172"/>
    <lineage>
        <taxon>unclassified sequences</taxon>
        <taxon>metagenomes</taxon>
        <taxon>ecological metagenomes</taxon>
    </lineage>
</organism>
<accession>A0A381ZN38</accession>
<dbReference type="AlphaFoldDB" id="A0A381ZN38"/>
<name>A0A381ZN38_9ZZZZ</name>
<evidence type="ECO:0000313" key="1">
    <source>
        <dbReference type="EMBL" id="SVA90696.1"/>
    </source>
</evidence>
<dbReference type="EMBL" id="UINC01021989">
    <property type="protein sequence ID" value="SVA90696.1"/>
    <property type="molecule type" value="Genomic_DNA"/>
</dbReference>
<sequence length="115" mass="13190">VFAICSNLFGGKRLTLEDVTGESPFEIASLGKIVWISGEDAYTFLKQSNNVRSLYRVDLVTDDTTLFLDGERLKFNGSPVVVTNYSFSQDGHKILIQADREKIWRRSNWGTYWIY</sequence>
<evidence type="ECO:0008006" key="2">
    <source>
        <dbReference type="Google" id="ProtNLM"/>
    </source>
</evidence>